<evidence type="ECO:0000313" key="3">
    <source>
        <dbReference type="Proteomes" id="UP001370299"/>
    </source>
</evidence>
<feature type="domain" description="N-acetyltransferase" evidence="1">
    <location>
        <begin position="6"/>
        <end position="168"/>
    </location>
</feature>
<dbReference type="Gene3D" id="3.40.630.30">
    <property type="match status" value="1"/>
</dbReference>
<dbReference type="InterPro" id="IPR016181">
    <property type="entry name" value="Acyl_CoA_acyltransferase"/>
</dbReference>
<protein>
    <submittedName>
        <fullName evidence="2">GNAT family N-acetyltransferase</fullName>
    </submittedName>
</protein>
<proteinExistence type="predicted"/>
<comment type="caution">
    <text evidence="2">The sequence shown here is derived from an EMBL/GenBank/DDBJ whole genome shotgun (WGS) entry which is preliminary data.</text>
</comment>
<organism evidence="2 3">
    <name type="scientific">Curtobacterium citreum</name>
    <dbReference type="NCBI Taxonomy" id="2036"/>
    <lineage>
        <taxon>Bacteria</taxon>
        <taxon>Bacillati</taxon>
        <taxon>Actinomycetota</taxon>
        <taxon>Actinomycetes</taxon>
        <taxon>Micrococcales</taxon>
        <taxon>Microbacteriaceae</taxon>
        <taxon>Curtobacterium</taxon>
    </lineage>
</organism>
<dbReference type="Proteomes" id="UP001370299">
    <property type="component" value="Unassembled WGS sequence"/>
</dbReference>
<dbReference type="InterPro" id="IPR000182">
    <property type="entry name" value="GNAT_dom"/>
</dbReference>
<keyword evidence="3" id="KW-1185">Reference proteome</keyword>
<dbReference type="PROSITE" id="PS51186">
    <property type="entry name" value="GNAT"/>
    <property type="match status" value="1"/>
</dbReference>
<accession>A0ABU8Y6H6</accession>
<evidence type="ECO:0000259" key="1">
    <source>
        <dbReference type="PROSITE" id="PS51186"/>
    </source>
</evidence>
<sequence length="188" mass="21360">MTDRSVRLTRLDPTGVDHDALVDFLSTEEFPFHVRRTWSRADAVEALDSGSYRDDEHDSYWIDHAEHGRVGFVRLEDLEDPVPLFDLRIAGAFRGRGLGVPTLRAVTDHVFGTLPSVTRFEGQTREDNTAMRRVFVRAGWVKEAHYREGWPIEGGRAVASVGYGILRHDWETGETTPVPWDDDVLPDD</sequence>
<gene>
    <name evidence="2" type="ORF">WMN62_03060</name>
</gene>
<dbReference type="Pfam" id="PF13302">
    <property type="entry name" value="Acetyltransf_3"/>
    <property type="match status" value="1"/>
</dbReference>
<name>A0ABU8Y6H6_9MICO</name>
<dbReference type="RefSeq" id="WP_123314137.1">
    <property type="nucleotide sequence ID" value="NZ_JBBKAP010000009.1"/>
</dbReference>
<evidence type="ECO:0000313" key="2">
    <source>
        <dbReference type="EMBL" id="MEK0170440.1"/>
    </source>
</evidence>
<dbReference type="SUPFAM" id="SSF55729">
    <property type="entry name" value="Acyl-CoA N-acyltransferases (Nat)"/>
    <property type="match status" value="1"/>
</dbReference>
<dbReference type="EMBL" id="JBBLYY010000019">
    <property type="protein sequence ID" value="MEK0170440.1"/>
    <property type="molecule type" value="Genomic_DNA"/>
</dbReference>
<reference evidence="2 3" key="1">
    <citation type="submission" date="2024-03" db="EMBL/GenBank/DDBJ databases">
        <title>Whole genomes of four grape xylem sap localized bacterial endophytes.</title>
        <authorList>
            <person name="Kumar G."/>
            <person name="Savka M.A."/>
        </authorList>
    </citation>
    <scope>NUCLEOTIDE SEQUENCE [LARGE SCALE GENOMIC DNA]</scope>
    <source>
        <strain evidence="2 3">RIT_GXS8</strain>
    </source>
</reference>